<dbReference type="AlphaFoldDB" id="A0AAW0GGV6"/>
<name>A0AAW0GGV6_9APHY</name>
<dbReference type="EMBL" id="JASBNA010000010">
    <property type="protein sequence ID" value="KAK7688711.1"/>
    <property type="molecule type" value="Genomic_DNA"/>
</dbReference>
<sequence length="521" mass="59486">MPYVDKLFSHEVLLQPIPTPPRLQEGLEHNSSCHCPTAVPRLILKPLEDEIRDDVDWLSIVTTHLYRTDIPRYQPSVNYLREDVIPASWPPITYSKSTSNDHSLVIIDKPRMDPTIATKRKANLSWPLPGVMVLTPTMLHGIVTSDPYYVARIADILEPIWESDPDTYILCCDFQNVLTLRLQHESNVREIICSYAPIPDLVPARVILASFLITPIVGIWYIAWKLRNDDDCSNGIGPLLPPEFTPLLPDDVIFTRYCRHSDFDYPLIARSEEHWTQFSRWKTHMVETVASQSVSDGDVLLGTTDRFAQVNPLLQPFYPAILPPKSTMQTFESCQRTDPLQEFSPQLTRSSSFTVHVLRELTQSQDITGPCPCRAYVCQLLTIDDRPLTNPASSMCLKLYDDRFLQFQPFQKWQTAEDLVRNEIAVYQKLDFMQGSLLPYFYGAHLFTLPSGPPLHGILMEYLDAPTASKESIQALSEDEQLQLHVSWHTYSAIRRYISARLASPANPHLSEQIICILCVH</sequence>
<organism evidence="1 2">
    <name type="scientific">Cerrena zonata</name>
    <dbReference type="NCBI Taxonomy" id="2478898"/>
    <lineage>
        <taxon>Eukaryota</taxon>
        <taxon>Fungi</taxon>
        <taxon>Dikarya</taxon>
        <taxon>Basidiomycota</taxon>
        <taxon>Agaricomycotina</taxon>
        <taxon>Agaricomycetes</taxon>
        <taxon>Polyporales</taxon>
        <taxon>Cerrenaceae</taxon>
        <taxon>Cerrena</taxon>
    </lineage>
</organism>
<evidence type="ECO:0000313" key="1">
    <source>
        <dbReference type="EMBL" id="KAK7688711.1"/>
    </source>
</evidence>
<proteinExistence type="predicted"/>
<evidence type="ECO:0000313" key="2">
    <source>
        <dbReference type="Proteomes" id="UP001385951"/>
    </source>
</evidence>
<accession>A0AAW0GGV6</accession>
<comment type="caution">
    <text evidence="1">The sequence shown here is derived from an EMBL/GenBank/DDBJ whole genome shotgun (WGS) entry which is preliminary data.</text>
</comment>
<reference evidence="1 2" key="1">
    <citation type="submission" date="2022-09" db="EMBL/GenBank/DDBJ databases">
        <authorList>
            <person name="Palmer J.M."/>
        </authorList>
    </citation>
    <scope>NUCLEOTIDE SEQUENCE [LARGE SCALE GENOMIC DNA]</scope>
    <source>
        <strain evidence="1 2">DSM 7382</strain>
    </source>
</reference>
<keyword evidence="2" id="KW-1185">Reference proteome</keyword>
<protein>
    <submittedName>
        <fullName evidence="1">Uncharacterized protein</fullName>
    </submittedName>
</protein>
<dbReference type="Proteomes" id="UP001385951">
    <property type="component" value="Unassembled WGS sequence"/>
</dbReference>
<gene>
    <name evidence="1" type="ORF">QCA50_008249</name>
</gene>